<reference evidence="7" key="1">
    <citation type="submission" date="2017-02" db="UniProtKB">
        <authorList>
            <consortium name="WormBaseParasite"/>
        </authorList>
    </citation>
    <scope>IDENTIFICATION</scope>
</reference>
<keyword evidence="6" id="KW-1185">Reference proteome</keyword>
<dbReference type="InterPro" id="IPR013083">
    <property type="entry name" value="Znf_RING/FYVE/PHD"/>
</dbReference>
<dbReference type="AlphaFoldDB" id="A0A0M3K2V9"/>
<evidence type="ECO:0000256" key="1">
    <source>
        <dbReference type="ARBA" id="ARBA00022723"/>
    </source>
</evidence>
<evidence type="ECO:0000259" key="4">
    <source>
        <dbReference type="Pfam" id="PF00097"/>
    </source>
</evidence>
<reference evidence="5 6" key="2">
    <citation type="submission" date="2018-11" db="EMBL/GenBank/DDBJ databases">
        <authorList>
            <consortium name="Pathogen Informatics"/>
        </authorList>
    </citation>
    <scope>NUCLEOTIDE SEQUENCE [LARGE SCALE GENOMIC DNA]</scope>
</reference>
<evidence type="ECO:0000256" key="2">
    <source>
        <dbReference type="ARBA" id="ARBA00022771"/>
    </source>
</evidence>
<name>A0A0M3K2V9_ANISI</name>
<keyword evidence="3" id="KW-0862">Zinc</keyword>
<sequence length="528" mass="61111">MAMASKSIKSFQRPDVELRVTVLDRVLPYMHRYVSVAPENTVDYVTCFDKLSAVHFCDAIDHKEVHLHARNMILGDLLYRDHVDPVKKKKRFRRRKYPHLIAKRKTPKPVADDQRRTHIFITQHSFSKSIRQLNMQRYMIPSIVDQVTRAYNSRRKNKKLFKEKKKRHEPHRRSQYHEYGGYRSYQLCKKDIRVKKCALRKRLLCEIDEDAVEMGNGMSLGSDITEFDHELDRFDDTENVDKSESYDETFEWKPRQLSLGDFLEVLKCKQEHKDSLSKKMQPVEQSAEYDCWLHSSPAKEALATDVEESEQSHDMNNNEIEIVEPKPLTSFIVDLSKEQQATYAEKDVAIIAERLMPRSNELFGIIPPTFFSSLNDISEELKSLLPQLDDHLAGFIFMNKISNTYAENITLRFILNSADDTSEVEESSSSYSLKLQTSLSRFIPSDYFVSSSTIYKPQFADKIACDQLLSESRYKCADLPSTSFAVSPPSSSYCAICDSETDDGFSLRCSHRFCRECWTKHASSAIAS</sequence>
<evidence type="ECO:0000313" key="5">
    <source>
        <dbReference type="EMBL" id="VDK53100.1"/>
    </source>
</evidence>
<keyword evidence="2" id="KW-0863">Zinc-finger</keyword>
<dbReference type="InterPro" id="IPR018957">
    <property type="entry name" value="Znf_C3HC4_RING-type"/>
</dbReference>
<dbReference type="WBParaSite" id="ASIM_0001528001-mRNA-1">
    <property type="protein sequence ID" value="ASIM_0001528001-mRNA-1"/>
    <property type="gene ID" value="ASIM_0001528001"/>
</dbReference>
<dbReference type="SUPFAM" id="SSF57850">
    <property type="entry name" value="RING/U-box"/>
    <property type="match status" value="1"/>
</dbReference>
<feature type="domain" description="Zinc finger C3HC4 RING-type" evidence="4">
    <location>
        <begin position="494"/>
        <end position="523"/>
    </location>
</feature>
<proteinExistence type="predicted"/>
<evidence type="ECO:0000313" key="7">
    <source>
        <dbReference type="WBParaSite" id="ASIM_0001528001-mRNA-1"/>
    </source>
</evidence>
<dbReference type="Pfam" id="PF00097">
    <property type="entry name" value="zf-C3HC4"/>
    <property type="match status" value="1"/>
</dbReference>
<evidence type="ECO:0000313" key="6">
    <source>
        <dbReference type="Proteomes" id="UP000267096"/>
    </source>
</evidence>
<accession>A0A0M3K2V9</accession>
<dbReference type="GO" id="GO:0008270">
    <property type="term" value="F:zinc ion binding"/>
    <property type="evidence" value="ECO:0007669"/>
    <property type="project" value="UniProtKB-KW"/>
</dbReference>
<evidence type="ECO:0000256" key="3">
    <source>
        <dbReference type="ARBA" id="ARBA00022833"/>
    </source>
</evidence>
<protein>
    <submittedName>
        <fullName evidence="7">Zf-C3HC4 domain-containing protein</fullName>
    </submittedName>
</protein>
<dbReference type="Proteomes" id="UP000267096">
    <property type="component" value="Unassembled WGS sequence"/>
</dbReference>
<organism evidence="7">
    <name type="scientific">Anisakis simplex</name>
    <name type="common">Herring worm</name>
    <dbReference type="NCBI Taxonomy" id="6269"/>
    <lineage>
        <taxon>Eukaryota</taxon>
        <taxon>Metazoa</taxon>
        <taxon>Ecdysozoa</taxon>
        <taxon>Nematoda</taxon>
        <taxon>Chromadorea</taxon>
        <taxon>Rhabditida</taxon>
        <taxon>Spirurina</taxon>
        <taxon>Ascaridomorpha</taxon>
        <taxon>Ascaridoidea</taxon>
        <taxon>Anisakidae</taxon>
        <taxon>Anisakis</taxon>
        <taxon>Anisakis simplex complex</taxon>
    </lineage>
</organism>
<gene>
    <name evidence="5" type="ORF">ASIM_LOCUS14690</name>
</gene>
<dbReference type="EMBL" id="UYRR01031881">
    <property type="protein sequence ID" value="VDK53100.1"/>
    <property type="molecule type" value="Genomic_DNA"/>
</dbReference>
<keyword evidence="1" id="KW-0479">Metal-binding</keyword>
<dbReference type="Gene3D" id="3.30.40.10">
    <property type="entry name" value="Zinc/RING finger domain, C3HC4 (zinc finger)"/>
    <property type="match status" value="1"/>
</dbReference>